<dbReference type="EMBL" id="JAUMJH010000004">
    <property type="protein sequence ID" value="MDO3656102.1"/>
    <property type="molecule type" value="Genomic_DNA"/>
</dbReference>
<dbReference type="HOGENOM" id="CLU_084761_2_1_6"/>
<sequence>MGKSQGFTLIELMVTIAVFAVIATLAVPSFGDLIKRKQLDTTAKDFALFFGEARGQAISLRKNITLKLTCPTETDPVTAQTKIVCPQNTATLFYWVSPRNDIELTSDKIDVVFSGLGSAKQRTKAVNNPVCNAPTPNLCDTDPTNNPRQIPEIVPLEFTLCNASIHESRTILVSKIGTVDGIRTGTC</sequence>
<evidence type="ECO:0000256" key="1">
    <source>
        <dbReference type="SAM" id="Phobius"/>
    </source>
</evidence>
<dbReference type="PROSITE" id="PS00409">
    <property type="entry name" value="PROKAR_NTER_METHYL"/>
    <property type="match status" value="1"/>
</dbReference>
<dbReference type="AlphaFoldDB" id="R9B7A5"/>
<dbReference type="InterPro" id="IPR012902">
    <property type="entry name" value="N_methyl_site"/>
</dbReference>
<dbReference type="RefSeq" id="WP_016162288.1">
    <property type="nucleotide sequence ID" value="NZ_JAKZGC010000002.1"/>
</dbReference>
<dbReference type="Proteomes" id="UP001168902">
    <property type="component" value="Unassembled WGS sequence"/>
</dbReference>
<evidence type="ECO:0000313" key="5">
    <source>
        <dbReference type="Proteomes" id="UP001168902"/>
    </source>
</evidence>
<evidence type="ECO:0000313" key="3">
    <source>
        <dbReference type="EMBL" id="MDO3656102.1"/>
    </source>
</evidence>
<dbReference type="Proteomes" id="UP000016203">
    <property type="component" value="Unassembled WGS sequence"/>
</dbReference>
<dbReference type="Pfam" id="PF07963">
    <property type="entry name" value="N_methyl"/>
    <property type="match status" value="1"/>
</dbReference>
<dbReference type="PATRIC" id="fig|1217699.3.peg.272"/>
<dbReference type="NCBIfam" id="TIGR02532">
    <property type="entry name" value="IV_pilin_GFxxxE"/>
    <property type="match status" value="1"/>
</dbReference>
<evidence type="ECO:0000313" key="4">
    <source>
        <dbReference type="Proteomes" id="UP000016203"/>
    </source>
</evidence>
<protein>
    <submittedName>
        <fullName evidence="3">Prepilin-type N-terminal cleavage/methylation domain-containing protein</fullName>
    </submittedName>
</protein>
<dbReference type="Gene3D" id="3.30.700.10">
    <property type="entry name" value="Glycoprotein, Type 4 Pilin"/>
    <property type="match status" value="1"/>
</dbReference>
<keyword evidence="1" id="KW-0472">Membrane</keyword>
<proteinExistence type="predicted"/>
<comment type="caution">
    <text evidence="2">The sequence shown here is derived from an EMBL/GenBank/DDBJ whole genome shotgun (WGS) entry which is preliminary data.</text>
</comment>
<accession>R9B7A5</accession>
<organism evidence="2 4">
    <name type="scientific">Acinetobacter genomosp. 15BJ</name>
    <dbReference type="NCBI Taxonomy" id="106651"/>
    <lineage>
        <taxon>Bacteria</taxon>
        <taxon>Pseudomonadati</taxon>
        <taxon>Pseudomonadota</taxon>
        <taxon>Gammaproteobacteria</taxon>
        <taxon>Moraxellales</taxon>
        <taxon>Moraxellaceae</taxon>
        <taxon>Acinetobacter</taxon>
    </lineage>
</organism>
<reference evidence="3 5" key="2">
    <citation type="submission" date="2023-07" db="EMBL/GenBank/DDBJ databases">
        <title>A novel proteolytic Acinetobacter species.</title>
        <authorList>
            <person name="Nemec A."/>
            <person name="Radolfova-Krizova L."/>
        </authorList>
    </citation>
    <scope>NUCLEOTIDE SEQUENCE [LARGE SCALE GENOMIC DNA]</scope>
    <source>
        <strain evidence="3 5">NIPH 1865</strain>
    </source>
</reference>
<evidence type="ECO:0000313" key="2">
    <source>
        <dbReference type="EMBL" id="EOR10160.1"/>
    </source>
</evidence>
<keyword evidence="1" id="KW-1133">Transmembrane helix</keyword>
<reference evidence="2 4" key="1">
    <citation type="submission" date="2013-03" db="EMBL/GenBank/DDBJ databases">
        <title>The Genome Sequence of Acinetobacter sp. CIP 110321.</title>
        <authorList>
            <consortium name="The Broad Institute Genome Sequencing Platform"/>
            <consortium name="The Broad Institute Genome Sequencing Center for Infectious Disease"/>
            <person name="Cerqueira G."/>
            <person name="Feldgarden M."/>
            <person name="Courvalin P."/>
            <person name="Perichon B."/>
            <person name="Grillot-Courvalin C."/>
            <person name="Clermont D."/>
            <person name="Rocha E."/>
            <person name="Yoon E.-J."/>
            <person name="Nemec A."/>
            <person name="Walker B."/>
            <person name="Young S.K."/>
            <person name="Zeng Q."/>
            <person name="Gargeya S."/>
            <person name="Fitzgerald M."/>
            <person name="Haas B."/>
            <person name="Abouelleil A."/>
            <person name="Alvarado L."/>
            <person name="Arachchi H.M."/>
            <person name="Berlin A.M."/>
            <person name="Chapman S.B."/>
            <person name="Dewar J."/>
            <person name="Goldberg J."/>
            <person name="Griggs A."/>
            <person name="Gujja S."/>
            <person name="Hansen M."/>
            <person name="Howarth C."/>
            <person name="Imamovic A."/>
            <person name="Larimer J."/>
            <person name="McCowan C."/>
            <person name="Murphy C."/>
            <person name="Neiman D."/>
            <person name="Pearson M."/>
            <person name="Priest M."/>
            <person name="Roberts A."/>
            <person name="Saif S."/>
            <person name="Shea T."/>
            <person name="Sisk P."/>
            <person name="Sykes S."/>
            <person name="Wortman J."/>
            <person name="Nusbaum C."/>
            <person name="Birren B."/>
        </authorList>
    </citation>
    <scope>NUCLEOTIDE SEQUENCE [LARGE SCALE GENOMIC DNA]</scope>
    <source>
        <strain evidence="2 4">CIP 110321</strain>
    </source>
</reference>
<dbReference type="SUPFAM" id="SSF54523">
    <property type="entry name" value="Pili subunits"/>
    <property type="match status" value="1"/>
</dbReference>
<dbReference type="EMBL" id="AQFL01000004">
    <property type="protein sequence ID" value="EOR10160.1"/>
    <property type="molecule type" value="Genomic_DNA"/>
</dbReference>
<name>R9B7A5_9GAMM</name>
<dbReference type="InterPro" id="IPR045584">
    <property type="entry name" value="Pilin-like"/>
</dbReference>
<keyword evidence="1" id="KW-0812">Transmembrane</keyword>
<dbReference type="OrthoDB" id="5587184at2"/>
<keyword evidence="5" id="KW-1185">Reference proteome</keyword>
<gene>
    <name evidence="2" type="ORF">F896_00280</name>
    <name evidence="3" type="ORF">Q3V53_02595</name>
</gene>
<feature type="transmembrane region" description="Helical" evidence="1">
    <location>
        <begin position="6"/>
        <end position="27"/>
    </location>
</feature>